<evidence type="ECO:0000256" key="2">
    <source>
        <dbReference type="ARBA" id="ARBA00001974"/>
    </source>
</evidence>
<dbReference type="KEGG" id="bcig:AB162_001"/>
<dbReference type="EMBL" id="CP011787">
    <property type="protein sequence ID" value="AKZ65629.1"/>
    <property type="molecule type" value="Genomic_DNA"/>
</dbReference>
<dbReference type="NCBIfam" id="NF003605">
    <property type="entry name" value="PRK05257.1-4"/>
    <property type="match status" value="1"/>
</dbReference>
<evidence type="ECO:0000256" key="4">
    <source>
        <dbReference type="ARBA" id="ARBA00006389"/>
    </source>
</evidence>
<name>A0A0K2BKA9_9GAMM</name>
<dbReference type="PATRIC" id="fig|186490.8.peg.1"/>
<dbReference type="OrthoDB" id="9763983at2"/>
<accession>A0A0K2BKA9</accession>
<dbReference type="NCBIfam" id="NF009875">
    <property type="entry name" value="PRK13339.1"/>
    <property type="match status" value="1"/>
</dbReference>
<evidence type="ECO:0000256" key="8">
    <source>
        <dbReference type="ARBA" id="ARBA00023002"/>
    </source>
</evidence>
<evidence type="ECO:0000256" key="6">
    <source>
        <dbReference type="ARBA" id="ARBA00022630"/>
    </source>
</evidence>
<dbReference type="Pfam" id="PF06039">
    <property type="entry name" value="Mqo"/>
    <property type="match status" value="1"/>
</dbReference>
<dbReference type="NCBIfam" id="NF003606">
    <property type="entry name" value="PRK05257.2-1"/>
    <property type="match status" value="1"/>
</dbReference>
<dbReference type="GO" id="GO:0006099">
    <property type="term" value="P:tricarboxylic acid cycle"/>
    <property type="evidence" value="ECO:0007669"/>
    <property type="project" value="UniProtKB-UniRule"/>
</dbReference>
<dbReference type="UniPathway" id="UPA00223">
    <property type="reaction ID" value="UER01008"/>
</dbReference>
<sequence>MIVTNSAKLQSNHSTNDTTNLVDVVLIGSGIMSATLGTYLQILEPDWTIYMYENLANFAEESSNSFNNAGTGHAAFCEMNYTPLNKNGEIDISAAISVNESFEISRQFWAYLVKNKRLNHPPSFINNVPHISFVWGNENISFLRKRFYALHNSTLFSGMELSEDPKQISQWAPLIMDGRDTLQKVAATRMIMGTDVNFGEITKQLVTSLQRKPNFYLHLNNKVVNIKKNLDTTWTICCTEENNYFFKTTIRSRYVFIGCGGASLRLLQKSGIDEVNGYAGFPVGGKFLVTHNPNIISYHQAKVYGKASVGTPPISVPHLDTRVIDGKLMLFFGPFATVSSKFLKNGSWLDLFQSLTCRNMLPILHVGKNNINLVKYLISQLIMTDEDRLKALREYYPQARLKDWMLIKAGMRVQIIKKDDKQGGILQFGTKIISTKDGTLSSLLGASPGASTAADIMLEILGIMFKTYITSETWQKKLKEIIPSYGKDLNGNLQLTNKIRSYTCDLLKLNYVEAK</sequence>
<dbReference type="HAMAP" id="MF_00212">
    <property type="entry name" value="MQO"/>
    <property type="match status" value="1"/>
</dbReference>
<keyword evidence="6 9" id="KW-0285">Flavoprotein</keyword>
<evidence type="ECO:0000256" key="3">
    <source>
        <dbReference type="ARBA" id="ARBA00005012"/>
    </source>
</evidence>
<reference evidence="10 11" key="1">
    <citation type="submission" date="2015-06" db="EMBL/GenBank/DDBJ databases">
        <title>Lineage-specific patterns of genome deterioration in obligate symbionts.</title>
        <authorList>
            <person name="Bennett G.M."/>
            <person name="McCutcheon J.P."/>
            <person name="McDonald B.R."/>
            <person name="Moran N.A."/>
        </authorList>
    </citation>
    <scope>NUCLEOTIDE SEQUENCE [LARGE SCALE GENOMIC DNA]</scope>
    <source>
        <strain evidence="10 11">B-GSS</strain>
    </source>
</reference>
<proteinExistence type="inferred from homology"/>
<dbReference type="Proteomes" id="UP000056466">
    <property type="component" value="Chromosome"/>
</dbReference>
<comment type="cofactor">
    <cofactor evidence="2 9">
        <name>FAD</name>
        <dbReference type="ChEBI" id="CHEBI:57692"/>
    </cofactor>
</comment>
<evidence type="ECO:0000313" key="10">
    <source>
        <dbReference type="EMBL" id="AKZ65629.1"/>
    </source>
</evidence>
<protein>
    <recommendedName>
        <fullName evidence="9">Probable malate:quinone oxidoreductase</fullName>
        <ecNumber evidence="9">1.1.5.4</ecNumber>
    </recommendedName>
    <alternativeName>
        <fullName evidence="9">MQO</fullName>
    </alternativeName>
    <alternativeName>
        <fullName evidence="9">Malate dehydrogenase [quinone]</fullName>
    </alternativeName>
</protein>
<dbReference type="EC" id="1.1.5.4" evidence="9"/>
<dbReference type="NCBIfam" id="TIGR01320">
    <property type="entry name" value="mal_quin_oxido"/>
    <property type="match status" value="1"/>
</dbReference>
<dbReference type="NCBIfam" id="NF003611">
    <property type="entry name" value="PRK05257.3-2"/>
    <property type="match status" value="1"/>
</dbReference>
<evidence type="ECO:0000256" key="5">
    <source>
        <dbReference type="ARBA" id="ARBA00022532"/>
    </source>
</evidence>
<comment type="catalytic activity">
    <reaction evidence="1 9">
        <text>(S)-malate + a quinone = a quinol + oxaloacetate</text>
        <dbReference type="Rhea" id="RHEA:46012"/>
        <dbReference type="ChEBI" id="CHEBI:15589"/>
        <dbReference type="ChEBI" id="CHEBI:16452"/>
        <dbReference type="ChEBI" id="CHEBI:24646"/>
        <dbReference type="ChEBI" id="CHEBI:132124"/>
        <dbReference type="EC" id="1.1.5.4"/>
    </reaction>
</comment>
<dbReference type="NCBIfam" id="NF003603">
    <property type="entry name" value="PRK05257.1-1"/>
    <property type="match status" value="1"/>
</dbReference>
<dbReference type="PANTHER" id="PTHR43104:SF2">
    <property type="entry name" value="L-2-HYDROXYGLUTARATE DEHYDROGENASE, MITOCHONDRIAL"/>
    <property type="match status" value="1"/>
</dbReference>
<dbReference type="PANTHER" id="PTHR43104">
    <property type="entry name" value="L-2-HYDROXYGLUTARATE DEHYDROGENASE, MITOCHONDRIAL"/>
    <property type="match status" value="1"/>
</dbReference>
<gene>
    <name evidence="9 10" type="primary">mqo</name>
    <name evidence="10" type="ORF">AB162_001</name>
</gene>
<keyword evidence="7 9" id="KW-0274">FAD</keyword>
<dbReference type="InterPro" id="IPR036188">
    <property type="entry name" value="FAD/NAD-bd_sf"/>
</dbReference>
<comment type="pathway">
    <text evidence="3 9">Carbohydrate metabolism; tricarboxylic acid cycle; oxaloacetate from (S)-malate (quinone route): step 1/1.</text>
</comment>
<dbReference type="GO" id="GO:0047545">
    <property type="term" value="F:(S)-2-hydroxyglutarate dehydrogenase activity"/>
    <property type="evidence" value="ECO:0007669"/>
    <property type="project" value="TreeGrafter"/>
</dbReference>
<dbReference type="SUPFAM" id="SSF51905">
    <property type="entry name" value="FAD/NAD(P)-binding domain"/>
    <property type="match status" value="1"/>
</dbReference>
<evidence type="ECO:0000256" key="1">
    <source>
        <dbReference type="ARBA" id="ARBA00001139"/>
    </source>
</evidence>
<comment type="similarity">
    <text evidence="4 9">Belongs to the MQO family.</text>
</comment>
<dbReference type="AlphaFoldDB" id="A0A0K2BKA9"/>
<evidence type="ECO:0000256" key="7">
    <source>
        <dbReference type="ARBA" id="ARBA00022827"/>
    </source>
</evidence>
<dbReference type="InterPro" id="IPR006231">
    <property type="entry name" value="MQO"/>
</dbReference>
<keyword evidence="11" id="KW-1185">Reference proteome</keyword>
<keyword evidence="8 9" id="KW-0560">Oxidoreductase</keyword>
<dbReference type="RefSeq" id="WP_053096392.1">
    <property type="nucleotide sequence ID" value="NZ_CP011787.1"/>
</dbReference>
<dbReference type="GO" id="GO:0008924">
    <property type="term" value="F:L-malate dehydrogenase (quinone) activity"/>
    <property type="evidence" value="ECO:0007669"/>
    <property type="project" value="UniProtKB-UniRule"/>
</dbReference>
<organism evidence="10 11">
    <name type="scientific">Candidatus Palibaumannia cicadellinicola</name>
    <dbReference type="NCBI Taxonomy" id="186490"/>
    <lineage>
        <taxon>Bacteria</taxon>
        <taxon>Pseudomonadati</taxon>
        <taxon>Pseudomonadota</taxon>
        <taxon>Gammaproteobacteria</taxon>
        <taxon>Candidatus Palibaumannia</taxon>
    </lineage>
</organism>
<evidence type="ECO:0000256" key="9">
    <source>
        <dbReference type="HAMAP-Rule" id="MF_00212"/>
    </source>
</evidence>
<evidence type="ECO:0000313" key="11">
    <source>
        <dbReference type="Proteomes" id="UP000056466"/>
    </source>
</evidence>
<keyword evidence="5 9" id="KW-0816">Tricarboxylic acid cycle</keyword>